<evidence type="ECO:0000259" key="6">
    <source>
        <dbReference type="Pfam" id="PF07933"/>
    </source>
</evidence>
<evidence type="ECO:0000256" key="4">
    <source>
        <dbReference type="ARBA" id="ARBA00022583"/>
    </source>
</evidence>
<gene>
    <name evidence="7" type="ORF">NYPRO_LOCUS7834</name>
</gene>
<dbReference type="PANTHER" id="PTHR12847:SF16">
    <property type="entry name" value="ADAPTIN EAR-BINDING COAT-ASSOCIATED PROTEIN 2"/>
    <property type="match status" value="1"/>
</dbReference>
<sequence>MEEGEPGSVLCVRPEVRVYRIPPRLDQPSRSGRLRITAKGQVAYIKLEDRTSGELFAQALLAQVDQLPGTAVESVADSCRYFVPRIEDGKGRRAFIGTGCGDRGDASDSNAALQDHSKWVEQQCEFAEQAQNPDQGPHMKKKEGAAGTPRARPASAGGLSLLPPPRGRLPVRLNQAQAGSSSDLSVPFSFLITISGKEPPHLGQRKEDEALPGQLLFGA</sequence>
<protein>
    <submittedName>
        <fullName evidence="7">(raccoon dog) hypothetical protein</fullName>
    </submittedName>
</protein>
<evidence type="ECO:0000256" key="3">
    <source>
        <dbReference type="ARBA" id="ARBA00007736"/>
    </source>
</evidence>
<feature type="domain" description="NECAP PHear" evidence="6">
    <location>
        <begin position="8"/>
        <end position="134"/>
    </location>
</feature>
<feature type="compositionally biased region" description="Basic and acidic residues" evidence="5">
    <location>
        <begin position="198"/>
        <end position="209"/>
    </location>
</feature>
<proteinExistence type="inferred from homology"/>
<keyword evidence="8" id="KW-1185">Reference proteome</keyword>
<comment type="similarity">
    <text evidence="3">Belongs to the NECAP family.</text>
</comment>
<comment type="caution">
    <text evidence="7">The sequence shown here is derived from an EMBL/GenBank/DDBJ whole genome shotgun (WGS) entry which is preliminary data.</text>
</comment>
<reference evidence="7" key="1">
    <citation type="submission" date="2020-12" db="EMBL/GenBank/DDBJ databases">
        <authorList>
            <consortium name="Molecular Ecology Group"/>
        </authorList>
    </citation>
    <scope>NUCLEOTIDE SEQUENCE</scope>
    <source>
        <strain evidence="7">TBG_1078</strain>
    </source>
</reference>
<dbReference type="Pfam" id="PF07933">
    <property type="entry name" value="DUF1681"/>
    <property type="match status" value="1"/>
</dbReference>
<dbReference type="Proteomes" id="UP000645828">
    <property type="component" value="Unassembled WGS sequence"/>
</dbReference>
<dbReference type="GO" id="GO:0030125">
    <property type="term" value="C:clathrin vesicle coat"/>
    <property type="evidence" value="ECO:0007669"/>
    <property type="project" value="TreeGrafter"/>
</dbReference>
<dbReference type="CDD" id="cd13228">
    <property type="entry name" value="PHear_NECAP"/>
    <property type="match status" value="1"/>
</dbReference>
<feature type="region of interest" description="Disordered" evidence="5">
    <location>
        <begin position="197"/>
        <end position="219"/>
    </location>
</feature>
<dbReference type="InterPro" id="IPR012466">
    <property type="entry name" value="NECAP_PHear"/>
</dbReference>
<comment type="function">
    <text evidence="1">Involved in endocytosis.</text>
</comment>
<evidence type="ECO:0000256" key="2">
    <source>
        <dbReference type="ARBA" id="ARBA00004640"/>
    </source>
</evidence>
<feature type="region of interest" description="Disordered" evidence="5">
    <location>
        <begin position="128"/>
        <end position="182"/>
    </location>
</feature>
<evidence type="ECO:0000313" key="7">
    <source>
        <dbReference type="EMBL" id="CAD7675039.1"/>
    </source>
</evidence>
<comment type="subcellular location">
    <subcellularLocation>
        <location evidence="2">Cytoplasmic vesicle</location>
        <location evidence="2">Clathrin-coated vesicle membrane</location>
    </subcellularLocation>
</comment>
<dbReference type="SUPFAM" id="SSF50729">
    <property type="entry name" value="PH domain-like"/>
    <property type="match status" value="1"/>
</dbReference>
<name>A0A811YEQ6_NYCPR</name>
<dbReference type="EMBL" id="CAJHUB010000673">
    <property type="protein sequence ID" value="CAD7675039.1"/>
    <property type="molecule type" value="Genomic_DNA"/>
</dbReference>
<dbReference type="GO" id="GO:0006897">
    <property type="term" value="P:endocytosis"/>
    <property type="evidence" value="ECO:0007669"/>
    <property type="project" value="UniProtKB-KW"/>
</dbReference>
<dbReference type="AlphaFoldDB" id="A0A811YEQ6"/>
<organism evidence="7 8">
    <name type="scientific">Nyctereutes procyonoides</name>
    <name type="common">Raccoon dog</name>
    <name type="synonym">Canis procyonoides</name>
    <dbReference type="NCBI Taxonomy" id="34880"/>
    <lineage>
        <taxon>Eukaryota</taxon>
        <taxon>Metazoa</taxon>
        <taxon>Chordata</taxon>
        <taxon>Craniata</taxon>
        <taxon>Vertebrata</taxon>
        <taxon>Euteleostomi</taxon>
        <taxon>Mammalia</taxon>
        <taxon>Eutheria</taxon>
        <taxon>Laurasiatheria</taxon>
        <taxon>Carnivora</taxon>
        <taxon>Caniformia</taxon>
        <taxon>Canidae</taxon>
        <taxon>Nyctereutes</taxon>
    </lineage>
</organism>
<dbReference type="PANTHER" id="PTHR12847">
    <property type="entry name" value="ATP-BINDING CASSETTE ABC TRANSPORTER-RELATED"/>
    <property type="match status" value="1"/>
</dbReference>
<dbReference type="Gene3D" id="2.30.29.30">
    <property type="entry name" value="Pleckstrin-homology domain (PH domain)/Phosphotyrosine-binding domain (PTB)"/>
    <property type="match status" value="1"/>
</dbReference>
<keyword evidence="4" id="KW-0254">Endocytosis</keyword>
<accession>A0A811YEQ6</accession>
<evidence type="ECO:0000313" key="8">
    <source>
        <dbReference type="Proteomes" id="UP000645828"/>
    </source>
</evidence>
<dbReference type="InterPro" id="IPR011993">
    <property type="entry name" value="PH-like_dom_sf"/>
</dbReference>
<evidence type="ECO:0000256" key="1">
    <source>
        <dbReference type="ARBA" id="ARBA00002550"/>
    </source>
</evidence>
<evidence type="ECO:0000256" key="5">
    <source>
        <dbReference type="SAM" id="MobiDB-lite"/>
    </source>
</evidence>